<evidence type="ECO:0000256" key="2">
    <source>
        <dbReference type="ARBA" id="ARBA00022840"/>
    </source>
</evidence>
<keyword evidence="2" id="KW-0067">ATP-binding</keyword>
<keyword evidence="1" id="KW-0547">Nucleotide-binding</keyword>
<proteinExistence type="predicted"/>
<evidence type="ECO:0000313" key="5">
    <source>
        <dbReference type="Proteomes" id="UP000199665"/>
    </source>
</evidence>
<sequence length="80" mass="8357">MLALWQACNLMAHSKILSGATQLADAVRVTLGPKSKSVLMQNKGGNPTVCNDGVTISTRIAPLASPSRAYPVCSEPIASF</sequence>
<protein>
    <submittedName>
        <fullName evidence="4">TCP-1/cpn60 chaperonin family protein</fullName>
    </submittedName>
</protein>
<dbReference type="SUPFAM" id="SSF48592">
    <property type="entry name" value="GroEL equatorial domain-like"/>
    <property type="match status" value="1"/>
</dbReference>
<evidence type="ECO:0000256" key="3">
    <source>
        <dbReference type="ARBA" id="ARBA00023186"/>
    </source>
</evidence>
<dbReference type="InterPro" id="IPR017998">
    <property type="entry name" value="Chaperone_TCP-1"/>
</dbReference>
<dbReference type="Proteomes" id="UP000199665">
    <property type="component" value="Unassembled WGS sequence"/>
</dbReference>
<dbReference type="InterPro" id="IPR027413">
    <property type="entry name" value="GROEL-like_equatorial_sf"/>
</dbReference>
<name>A0ABY0XMV4_9PSED</name>
<evidence type="ECO:0000256" key="1">
    <source>
        <dbReference type="ARBA" id="ARBA00022741"/>
    </source>
</evidence>
<dbReference type="EMBL" id="FNRV01000001">
    <property type="protein sequence ID" value="SEB70428.1"/>
    <property type="molecule type" value="Genomic_DNA"/>
</dbReference>
<accession>A0ABY0XMV4</accession>
<dbReference type="Gene3D" id="1.10.560.10">
    <property type="entry name" value="GroEL-like equatorial domain"/>
    <property type="match status" value="1"/>
</dbReference>
<comment type="caution">
    <text evidence="4">The sequence shown here is derived from an EMBL/GenBank/DDBJ whole genome shotgun (WGS) entry which is preliminary data.</text>
</comment>
<reference evidence="4 5" key="1">
    <citation type="submission" date="2016-10" db="EMBL/GenBank/DDBJ databases">
        <authorList>
            <person name="Varghese N."/>
            <person name="Submissions S."/>
        </authorList>
    </citation>
    <scope>NUCLEOTIDE SEQUENCE [LARGE SCALE GENOMIC DNA]</scope>
    <source>
        <strain evidence="4 5">DSM 18327</strain>
    </source>
</reference>
<evidence type="ECO:0000313" key="4">
    <source>
        <dbReference type="EMBL" id="SEB70428.1"/>
    </source>
</evidence>
<organism evidence="4 5">
    <name type="scientific">Pseudomonas mohnii</name>
    <dbReference type="NCBI Taxonomy" id="395600"/>
    <lineage>
        <taxon>Bacteria</taxon>
        <taxon>Pseudomonadati</taxon>
        <taxon>Pseudomonadota</taxon>
        <taxon>Gammaproteobacteria</taxon>
        <taxon>Pseudomonadales</taxon>
        <taxon>Pseudomonadaceae</taxon>
        <taxon>Pseudomonas</taxon>
    </lineage>
</organism>
<keyword evidence="3" id="KW-0143">Chaperone</keyword>
<dbReference type="PRINTS" id="PR00304">
    <property type="entry name" value="TCOMPLEXTCP1"/>
</dbReference>
<keyword evidence="5" id="KW-1185">Reference proteome</keyword>
<gene>
    <name evidence="4" type="ORF">SAMN05216205_0397</name>
</gene>